<comment type="caution">
    <text evidence="2">The sequence shown here is derived from an EMBL/GenBank/DDBJ whole genome shotgun (WGS) entry which is preliminary data.</text>
</comment>
<accession>A0A937X7R4</accession>
<feature type="region of interest" description="Disordered" evidence="1">
    <location>
        <begin position="37"/>
        <end position="57"/>
    </location>
</feature>
<name>A0A937X7R4_9BACT</name>
<protein>
    <submittedName>
        <fullName evidence="2">Uncharacterized protein</fullName>
    </submittedName>
</protein>
<dbReference type="EMBL" id="VGJX01000683">
    <property type="protein sequence ID" value="MBM3275699.1"/>
    <property type="molecule type" value="Genomic_DNA"/>
</dbReference>
<evidence type="ECO:0000313" key="2">
    <source>
        <dbReference type="EMBL" id="MBM3275699.1"/>
    </source>
</evidence>
<reference evidence="2 3" key="1">
    <citation type="submission" date="2019-03" db="EMBL/GenBank/DDBJ databases">
        <title>Lake Tanganyika Metagenome-Assembled Genomes (MAGs).</title>
        <authorList>
            <person name="Tran P."/>
        </authorList>
    </citation>
    <scope>NUCLEOTIDE SEQUENCE [LARGE SCALE GENOMIC DNA]</scope>
    <source>
        <strain evidence="2">K_DeepCast_65m_m2_236</strain>
    </source>
</reference>
<organism evidence="2 3">
    <name type="scientific">Candidatus Tanganyikabacteria bacterium</name>
    <dbReference type="NCBI Taxonomy" id="2961651"/>
    <lineage>
        <taxon>Bacteria</taxon>
        <taxon>Bacillati</taxon>
        <taxon>Candidatus Sericytochromatia</taxon>
        <taxon>Candidatus Tanganyikabacteria</taxon>
    </lineage>
</organism>
<gene>
    <name evidence="2" type="ORF">FJZ00_11140</name>
</gene>
<evidence type="ECO:0000256" key="1">
    <source>
        <dbReference type="SAM" id="MobiDB-lite"/>
    </source>
</evidence>
<dbReference type="Proteomes" id="UP000703893">
    <property type="component" value="Unassembled WGS sequence"/>
</dbReference>
<dbReference type="AlphaFoldDB" id="A0A937X7R4"/>
<proteinExistence type="predicted"/>
<evidence type="ECO:0000313" key="3">
    <source>
        <dbReference type="Proteomes" id="UP000703893"/>
    </source>
</evidence>
<sequence length="268" mass="27973">MPGPLFAGMAFALATAPIASSDFSLEDLRAIEEELQKDAEPLSGAPPRAAASPTAGRSLANPDLSLTLDAAAAAFSRKDSLMTGAHDPARTGFNLQQLELGIEAPVDPYFTFKNFTVFSPFGVETEEPYATTIDLPWNLRGRAGQFFPLSRGTVAGIDLTLPALTPAGTVVALPGSPALTGGTRAWMLGLKDPVTFKGSVTQAIDCDTPAGFRLEGTLALSDKLFGGTDWAAFGPATLTVLESSPAALAAVRANLTKSKWTPSFKAQD</sequence>